<proteinExistence type="predicted"/>
<organism evidence="1 2">
    <name type="scientific">Gigaspora margarita</name>
    <dbReference type="NCBI Taxonomy" id="4874"/>
    <lineage>
        <taxon>Eukaryota</taxon>
        <taxon>Fungi</taxon>
        <taxon>Fungi incertae sedis</taxon>
        <taxon>Mucoromycota</taxon>
        <taxon>Glomeromycotina</taxon>
        <taxon>Glomeromycetes</taxon>
        <taxon>Diversisporales</taxon>
        <taxon>Gigasporaceae</taxon>
        <taxon>Gigaspora</taxon>
    </lineage>
</organism>
<evidence type="ECO:0000313" key="1">
    <source>
        <dbReference type="EMBL" id="CAG8806758.1"/>
    </source>
</evidence>
<accession>A0ABN7VYF2</accession>
<evidence type="ECO:0000313" key="2">
    <source>
        <dbReference type="Proteomes" id="UP000789901"/>
    </source>
</evidence>
<dbReference type="Proteomes" id="UP000789901">
    <property type="component" value="Unassembled WGS sequence"/>
</dbReference>
<gene>
    <name evidence="1" type="ORF">GMARGA_LOCUS24368</name>
</gene>
<sequence>CCCQEIFQINCEQLLNDHNFLYKSFSTLIKVNKSFEDKYEQISNRSSLVDINLFQETNSDSK</sequence>
<comment type="caution">
    <text evidence="1">The sequence shown here is derived from an EMBL/GenBank/DDBJ whole genome shotgun (WGS) entry which is preliminary data.</text>
</comment>
<keyword evidence="2" id="KW-1185">Reference proteome</keyword>
<reference evidence="1 2" key="1">
    <citation type="submission" date="2021-06" db="EMBL/GenBank/DDBJ databases">
        <authorList>
            <person name="Kallberg Y."/>
            <person name="Tangrot J."/>
            <person name="Rosling A."/>
        </authorList>
    </citation>
    <scope>NUCLEOTIDE SEQUENCE [LARGE SCALE GENOMIC DNA]</scope>
    <source>
        <strain evidence="1 2">120-4 pot B 10/14</strain>
    </source>
</reference>
<feature type="non-terminal residue" evidence="1">
    <location>
        <position position="1"/>
    </location>
</feature>
<protein>
    <submittedName>
        <fullName evidence="1">38670_t:CDS:1</fullName>
    </submittedName>
</protein>
<name>A0ABN7VYF2_GIGMA</name>
<dbReference type="EMBL" id="CAJVQB010025616">
    <property type="protein sequence ID" value="CAG8806758.1"/>
    <property type="molecule type" value="Genomic_DNA"/>
</dbReference>